<reference evidence="3" key="1">
    <citation type="submission" date="2016-10" db="EMBL/GenBank/DDBJ databases">
        <authorList>
            <person name="Varghese N."/>
            <person name="Submissions S."/>
        </authorList>
    </citation>
    <scope>NUCLEOTIDE SEQUENCE [LARGE SCALE GENOMIC DNA]</scope>
    <source>
        <strain evidence="3">DSM 45460</strain>
    </source>
</reference>
<feature type="transmembrane region" description="Helical" evidence="1">
    <location>
        <begin position="15"/>
        <end position="33"/>
    </location>
</feature>
<evidence type="ECO:0000313" key="2">
    <source>
        <dbReference type="EMBL" id="SDJ77102.1"/>
    </source>
</evidence>
<gene>
    <name evidence="2" type="ORF">SAMN04487820_10212</name>
</gene>
<keyword evidence="1" id="KW-0812">Transmembrane</keyword>
<protein>
    <submittedName>
        <fullName evidence="2">Uncharacterized protein</fullName>
    </submittedName>
</protein>
<accession>A0A1G8WFQ6</accession>
<evidence type="ECO:0000313" key="3">
    <source>
        <dbReference type="Proteomes" id="UP000199213"/>
    </source>
</evidence>
<dbReference type="Proteomes" id="UP000199213">
    <property type="component" value="Unassembled WGS sequence"/>
</dbReference>
<evidence type="ECO:0000256" key="1">
    <source>
        <dbReference type="SAM" id="Phobius"/>
    </source>
</evidence>
<feature type="transmembrane region" description="Helical" evidence="1">
    <location>
        <begin position="45"/>
        <end position="69"/>
    </location>
</feature>
<proteinExistence type="predicted"/>
<sequence length="73" mass="7985">MPEPRKLPTPLRKTAALYTLMFTGATIVFAFILNDQLNKNNIFGTIAALIGLILGLGFAVLAFLAAIGWHRKK</sequence>
<keyword evidence="1" id="KW-1133">Transmembrane helix</keyword>
<organism evidence="2 3">
    <name type="scientific">Actinopolyspora mzabensis</name>
    <dbReference type="NCBI Taxonomy" id="995066"/>
    <lineage>
        <taxon>Bacteria</taxon>
        <taxon>Bacillati</taxon>
        <taxon>Actinomycetota</taxon>
        <taxon>Actinomycetes</taxon>
        <taxon>Actinopolysporales</taxon>
        <taxon>Actinopolysporaceae</taxon>
        <taxon>Actinopolyspora</taxon>
    </lineage>
</organism>
<keyword evidence="3" id="KW-1185">Reference proteome</keyword>
<dbReference type="AlphaFoldDB" id="A0A1G8WFQ6"/>
<dbReference type="EMBL" id="FNFM01000002">
    <property type="protein sequence ID" value="SDJ77102.1"/>
    <property type="molecule type" value="Genomic_DNA"/>
</dbReference>
<keyword evidence="1" id="KW-0472">Membrane</keyword>
<name>A0A1G8WFQ6_ACTMZ</name>